<dbReference type="InterPro" id="IPR035186">
    <property type="entry name" value="DUF5308"/>
</dbReference>
<feature type="compositionally biased region" description="Low complexity" evidence="1">
    <location>
        <begin position="77"/>
        <end position="103"/>
    </location>
</feature>
<reference evidence="2 3" key="1">
    <citation type="submission" date="2023-10" db="EMBL/GenBank/DDBJ databases">
        <title>Draft genome sequence of Xylaria bambusicola isolate GMP-LS, the root and basal stem rot pathogen of sugarcane in Indonesia.</title>
        <authorList>
            <person name="Selvaraj P."/>
            <person name="Muralishankar V."/>
            <person name="Muruganantham S."/>
            <person name="Sp S."/>
            <person name="Haryani S."/>
            <person name="Lau K.J.X."/>
            <person name="Naqvi N.I."/>
        </authorList>
    </citation>
    <scope>NUCLEOTIDE SEQUENCE [LARGE SCALE GENOMIC DNA]</scope>
    <source>
        <strain evidence="2">GMP-LS</strain>
    </source>
</reference>
<feature type="region of interest" description="Disordered" evidence="1">
    <location>
        <begin position="73"/>
        <end position="109"/>
    </location>
</feature>
<name>A0AAN7UGT0_9PEZI</name>
<comment type="caution">
    <text evidence="2">The sequence shown here is derived from an EMBL/GenBank/DDBJ whole genome shotgun (WGS) entry which is preliminary data.</text>
</comment>
<protein>
    <submittedName>
        <fullName evidence="2">Uncharacterized protein</fullName>
    </submittedName>
</protein>
<evidence type="ECO:0000313" key="3">
    <source>
        <dbReference type="Proteomes" id="UP001305414"/>
    </source>
</evidence>
<evidence type="ECO:0000313" key="2">
    <source>
        <dbReference type="EMBL" id="KAK5632110.1"/>
    </source>
</evidence>
<gene>
    <name evidence="2" type="ORF">RRF57_007824</name>
</gene>
<keyword evidence="3" id="KW-1185">Reference proteome</keyword>
<evidence type="ECO:0000256" key="1">
    <source>
        <dbReference type="SAM" id="MobiDB-lite"/>
    </source>
</evidence>
<feature type="compositionally biased region" description="Acidic residues" evidence="1">
    <location>
        <begin position="155"/>
        <end position="168"/>
    </location>
</feature>
<proteinExistence type="predicted"/>
<sequence length="245" mass="26261">MANLPSQHPNLAVHLADSALTPLITSARTQEHLETLTTLSHTALDAHESAQRLGLGMPQRIMVEHGSGPVLLQTFLSPHSPSSSSSSSSFPNTTRRTTTPSRNTHAHPRPHQGALALAVENRGAAFTTTEAHLRGGASHPGDVDVDVDVDVYNDAEEEEEEEEEDDDDEHHAHPICPTADDDEEDPNAPPMLVGVVVAASSDETLEARRAAARLERVGREIQGRWFELQGISPGQARTQGAPAGD</sequence>
<dbReference type="EMBL" id="JAWHQM010000023">
    <property type="protein sequence ID" value="KAK5632110.1"/>
    <property type="molecule type" value="Genomic_DNA"/>
</dbReference>
<dbReference type="AlphaFoldDB" id="A0AAN7UGT0"/>
<dbReference type="Pfam" id="PF17233">
    <property type="entry name" value="DUF5308"/>
    <property type="match status" value="1"/>
</dbReference>
<accession>A0AAN7UGT0</accession>
<organism evidence="2 3">
    <name type="scientific">Xylaria bambusicola</name>
    <dbReference type="NCBI Taxonomy" id="326684"/>
    <lineage>
        <taxon>Eukaryota</taxon>
        <taxon>Fungi</taxon>
        <taxon>Dikarya</taxon>
        <taxon>Ascomycota</taxon>
        <taxon>Pezizomycotina</taxon>
        <taxon>Sordariomycetes</taxon>
        <taxon>Xylariomycetidae</taxon>
        <taxon>Xylariales</taxon>
        <taxon>Xylariaceae</taxon>
        <taxon>Xylaria</taxon>
    </lineage>
</organism>
<feature type="region of interest" description="Disordered" evidence="1">
    <location>
        <begin position="155"/>
        <end position="189"/>
    </location>
</feature>
<dbReference type="Proteomes" id="UP001305414">
    <property type="component" value="Unassembled WGS sequence"/>
</dbReference>